<dbReference type="Pfam" id="PF00004">
    <property type="entry name" value="AAA"/>
    <property type="match status" value="1"/>
</dbReference>
<dbReference type="GO" id="GO:0005524">
    <property type="term" value="F:ATP binding"/>
    <property type="evidence" value="ECO:0007669"/>
    <property type="project" value="UniProtKB-KW"/>
</dbReference>
<feature type="compositionally biased region" description="Basic and acidic residues" evidence="3">
    <location>
        <begin position="130"/>
        <end position="139"/>
    </location>
</feature>
<keyword evidence="1" id="KW-0547">Nucleotide-binding</keyword>
<proteinExistence type="predicted"/>
<evidence type="ECO:0000256" key="1">
    <source>
        <dbReference type="ARBA" id="ARBA00022741"/>
    </source>
</evidence>
<dbReference type="SUPFAM" id="SSF52540">
    <property type="entry name" value="P-loop containing nucleoside triphosphate hydrolases"/>
    <property type="match status" value="1"/>
</dbReference>
<keyword evidence="2" id="KW-0067">ATP-binding</keyword>
<feature type="compositionally biased region" description="Basic residues" evidence="3">
    <location>
        <begin position="117"/>
        <end position="129"/>
    </location>
</feature>
<evidence type="ECO:0000259" key="4">
    <source>
        <dbReference type="Pfam" id="PF00004"/>
    </source>
</evidence>
<dbReference type="InterPro" id="IPR027417">
    <property type="entry name" value="P-loop_NTPase"/>
</dbReference>
<evidence type="ECO:0000256" key="2">
    <source>
        <dbReference type="ARBA" id="ARBA00022840"/>
    </source>
</evidence>
<dbReference type="Gene3D" id="3.40.50.300">
    <property type="entry name" value="P-loop containing nucleotide triphosphate hydrolases"/>
    <property type="match status" value="1"/>
</dbReference>
<comment type="caution">
    <text evidence="5">The sequence shown here is derived from an EMBL/GenBank/DDBJ whole genome shotgun (WGS) entry which is preliminary data.</text>
</comment>
<gene>
    <name evidence="5" type="ORF">A3Q56_05504</name>
</gene>
<feature type="compositionally biased region" description="Basic residues" evidence="3">
    <location>
        <begin position="217"/>
        <end position="243"/>
    </location>
</feature>
<protein>
    <submittedName>
        <fullName evidence="5">IQ and AAA domain-containing protein 1</fullName>
    </submittedName>
</protein>
<dbReference type="EMBL" id="LWCA01000833">
    <property type="protein sequence ID" value="OAF66774.1"/>
    <property type="molecule type" value="Genomic_DNA"/>
</dbReference>
<dbReference type="GO" id="GO:0016887">
    <property type="term" value="F:ATP hydrolysis activity"/>
    <property type="evidence" value="ECO:0007669"/>
    <property type="project" value="InterPro"/>
</dbReference>
<reference evidence="5 6" key="1">
    <citation type="submission" date="2016-04" db="EMBL/GenBank/DDBJ databases">
        <title>The genome of Intoshia linei affirms orthonectids as highly simplified spiralians.</title>
        <authorList>
            <person name="Mikhailov K.V."/>
            <person name="Slusarev G.S."/>
            <person name="Nikitin M.A."/>
            <person name="Logacheva M.D."/>
            <person name="Penin A."/>
            <person name="Aleoshin V."/>
            <person name="Panchin Y.V."/>
        </authorList>
    </citation>
    <scope>NUCLEOTIDE SEQUENCE [LARGE SCALE GENOMIC DNA]</scope>
    <source>
        <strain evidence="5">Intl2013</strain>
        <tissue evidence="5">Whole animal</tissue>
    </source>
</reference>
<sequence>MHSENDCGAGIYTKNKIIIKDKETTEKRRQMQDIQQEEYERTLVSVKERIFETEGADIKEEMKDQIRQWFLECRDATGKLADYPNEEDGGSASLFRNISPEELEQELAAKKEEKGKKKEKKEKEKKKTKKQADNKGDEDGWTMKKSIIAEKINEDLKEYNYVWKNIDESNNFSQRYDLELIKKEKRIEVDNEIRLQVDEIMRQELKNLKMALEKDKGKKGKKAKNSGKRKKKKGGSGKKKKKRDKDLTIDRSIESLYEELVMEGIIIKPDVIKVNDFVGEYSYLGTTLRQINIEPMPSLSDTRRVATQFGILPLGSEYIHENSPLIKSLLFAGPHKTGKKMLVNIICNETGANLFDLTSETIAGKYPGKEGLKLLMNTVFKVAKELQPSVIWIDNCEKMFKKKIPKADTSDPKRIRKELPKAIKNIKSTDRILVIGTSNCPYDADIKKICAIYQKIILIPRPDYASRHLFWRTFLQNNGAIITDNLDISSLSKISNGFTPGQIENVIKTVLTERRKAKLIKRPLKSLEFINNLAKHEPVFKEEEEAFKVWYSKTPLGKKRTKASQNPDDVKVKKKKK</sequence>
<evidence type="ECO:0000313" key="5">
    <source>
        <dbReference type="EMBL" id="OAF66774.1"/>
    </source>
</evidence>
<feature type="region of interest" description="Disordered" evidence="3">
    <location>
        <begin position="557"/>
        <end position="577"/>
    </location>
</feature>
<dbReference type="AlphaFoldDB" id="A0A177B013"/>
<feature type="region of interest" description="Disordered" evidence="3">
    <location>
        <begin position="109"/>
        <end position="139"/>
    </location>
</feature>
<organism evidence="5 6">
    <name type="scientific">Intoshia linei</name>
    <dbReference type="NCBI Taxonomy" id="1819745"/>
    <lineage>
        <taxon>Eukaryota</taxon>
        <taxon>Metazoa</taxon>
        <taxon>Spiralia</taxon>
        <taxon>Lophotrochozoa</taxon>
        <taxon>Mesozoa</taxon>
        <taxon>Orthonectida</taxon>
        <taxon>Rhopaluridae</taxon>
        <taxon>Intoshia</taxon>
    </lineage>
</organism>
<feature type="region of interest" description="Disordered" evidence="3">
    <location>
        <begin position="211"/>
        <end position="246"/>
    </location>
</feature>
<dbReference type="InterPro" id="IPR003959">
    <property type="entry name" value="ATPase_AAA_core"/>
</dbReference>
<dbReference type="OrthoDB" id="3046016at2759"/>
<dbReference type="PANTHER" id="PTHR14690:SF0">
    <property type="entry name" value="IQ MOTIF CONTAINING WITH AAA DOMAIN 1"/>
    <property type="match status" value="1"/>
</dbReference>
<feature type="domain" description="ATPase AAA-type core" evidence="4">
    <location>
        <begin position="329"/>
        <end position="443"/>
    </location>
</feature>
<keyword evidence="6" id="KW-1185">Reference proteome</keyword>
<dbReference type="PANTHER" id="PTHR14690">
    <property type="entry name" value="IQ MOTIF CONTAINING WITH AAA DOMAIN 1"/>
    <property type="match status" value="1"/>
</dbReference>
<dbReference type="FunFam" id="1.10.8.60:FF:000064">
    <property type="entry name" value="IQ motif containing with AAA domain 1"/>
    <property type="match status" value="1"/>
</dbReference>
<dbReference type="Proteomes" id="UP000078046">
    <property type="component" value="Unassembled WGS sequence"/>
</dbReference>
<accession>A0A177B013</accession>
<dbReference type="Gene3D" id="1.10.8.60">
    <property type="match status" value="1"/>
</dbReference>
<evidence type="ECO:0000313" key="6">
    <source>
        <dbReference type="Proteomes" id="UP000078046"/>
    </source>
</evidence>
<evidence type="ECO:0000256" key="3">
    <source>
        <dbReference type="SAM" id="MobiDB-lite"/>
    </source>
</evidence>
<name>A0A177B013_9BILA</name>
<dbReference type="InterPro" id="IPR052267">
    <property type="entry name" value="N-DRC_Component"/>
</dbReference>